<keyword evidence="3" id="KW-0804">Transcription</keyword>
<evidence type="ECO:0000313" key="6">
    <source>
        <dbReference type="Proteomes" id="UP000198757"/>
    </source>
</evidence>
<evidence type="ECO:0000313" key="5">
    <source>
        <dbReference type="EMBL" id="SDD31864.1"/>
    </source>
</evidence>
<sequence length="129" mass="14635">MRQKKQNAARRSDEITEQYLQLLDQHLEDVVNGDAAEMMPLSEIAARLFVSHQHLTDTVQKATGNHPCYFYDLKIIERAQQMLKETDWPVAAIALKLTYDPSNFSKFFRKFTGRTPGAYRLASANGTGG</sequence>
<dbReference type="SMART" id="SM00342">
    <property type="entry name" value="HTH_ARAC"/>
    <property type="match status" value="1"/>
</dbReference>
<dbReference type="InterPro" id="IPR018060">
    <property type="entry name" value="HTH_AraC"/>
</dbReference>
<gene>
    <name evidence="5" type="ORF">SAMN04487894_10811</name>
</gene>
<dbReference type="STRING" id="1285928.SAMN04487894_10811"/>
<organism evidence="5 6">
    <name type="scientific">Niabella drilacis (strain DSM 25811 / CCM 8410 / CCUG 62505 / LMG 26954 / E90)</name>
    <dbReference type="NCBI Taxonomy" id="1285928"/>
    <lineage>
        <taxon>Bacteria</taxon>
        <taxon>Pseudomonadati</taxon>
        <taxon>Bacteroidota</taxon>
        <taxon>Chitinophagia</taxon>
        <taxon>Chitinophagales</taxon>
        <taxon>Chitinophagaceae</taxon>
        <taxon>Niabella</taxon>
    </lineage>
</organism>
<dbReference type="AlphaFoldDB" id="A0A1G6TSI6"/>
<feature type="domain" description="HTH araC/xylS-type" evidence="4">
    <location>
        <begin position="17"/>
        <end position="122"/>
    </location>
</feature>
<dbReference type="Gene3D" id="1.10.10.60">
    <property type="entry name" value="Homeodomain-like"/>
    <property type="match status" value="1"/>
</dbReference>
<evidence type="ECO:0000259" key="4">
    <source>
        <dbReference type="PROSITE" id="PS01124"/>
    </source>
</evidence>
<dbReference type="SUPFAM" id="SSF46689">
    <property type="entry name" value="Homeodomain-like"/>
    <property type="match status" value="1"/>
</dbReference>
<dbReference type="GO" id="GO:0043565">
    <property type="term" value="F:sequence-specific DNA binding"/>
    <property type="evidence" value="ECO:0007669"/>
    <property type="project" value="InterPro"/>
</dbReference>
<dbReference type="OrthoDB" id="956952at2"/>
<dbReference type="Proteomes" id="UP000198757">
    <property type="component" value="Unassembled WGS sequence"/>
</dbReference>
<dbReference type="RefSeq" id="WP_090390866.1">
    <property type="nucleotide sequence ID" value="NZ_FMZO01000008.1"/>
</dbReference>
<dbReference type="PROSITE" id="PS01124">
    <property type="entry name" value="HTH_ARAC_FAMILY_2"/>
    <property type="match status" value="1"/>
</dbReference>
<dbReference type="Pfam" id="PF12833">
    <property type="entry name" value="HTH_18"/>
    <property type="match status" value="1"/>
</dbReference>
<accession>A0A1G6TSI6</accession>
<keyword evidence="1" id="KW-0805">Transcription regulation</keyword>
<dbReference type="PANTHER" id="PTHR43280:SF32">
    <property type="entry name" value="TRANSCRIPTIONAL REGULATORY PROTEIN"/>
    <property type="match status" value="1"/>
</dbReference>
<protein>
    <submittedName>
        <fullName evidence="5">AraC-type DNA-binding protein</fullName>
    </submittedName>
</protein>
<keyword evidence="6" id="KW-1185">Reference proteome</keyword>
<dbReference type="PANTHER" id="PTHR43280">
    <property type="entry name" value="ARAC-FAMILY TRANSCRIPTIONAL REGULATOR"/>
    <property type="match status" value="1"/>
</dbReference>
<proteinExistence type="predicted"/>
<keyword evidence="2 5" id="KW-0238">DNA-binding</keyword>
<dbReference type="EMBL" id="FMZO01000008">
    <property type="protein sequence ID" value="SDD31864.1"/>
    <property type="molecule type" value="Genomic_DNA"/>
</dbReference>
<evidence type="ECO:0000256" key="2">
    <source>
        <dbReference type="ARBA" id="ARBA00023125"/>
    </source>
</evidence>
<reference evidence="6" key="1">
    <citation type="submission" date="2016-10" db="EMBL/GenBank/DDBJ databases">
        <authorList>
            <person name="Varghese N."/>
            <person name="Submissions S."/>
        </authorList>
    </citation>
    <scope>NUCLEOTIDE SEQUENCE [LARGE SCALE GENOMIC DNA]</scope>
    <source>
        <strain evidence="6">DSM 25811 / CCM 8410 / LMG 26954 / E90</strain>
    </source>
</reference>
<name>A0A1G6TSI6_NIADE</name>
<evidence type="ECO:0000256" key="3">
    <source>
        <dbReference type="ARBA" id="ARBA00023163"/>
    </source>
</evidence>
<dbReference type="InterPro" id="IPR009057">
    <property type="entry name" value="Homeodomain-like_sf"/>
</dbReference>
<evidence type="ECO:0000256" key="1">
    <source>
        <dbReference type="ARBA" id="ARBA00023015"/>
    </source>
</evidence>
<dbReference type="GO" id="GO:0003700">
    <property type="term" value="F:DNA-binding transcription factor activity"/>
    <property type="evidence" value="ECO:0007669"/>
    <property type="project" value="InterPro"/>
</dbReference>